<evidence type="ECO:0000313" key="1">
    <source>
        <dbReference type="EMBL" id="HIZ45964.1"/>
    </source>
</evidence>
<dbReference type="EMBL" id="DXBM01000029">
    <property type="protein sequence ID" value="HIZ45964.1"/>
    <property type="molecule type" value="Genomic_DNA"/>
</dbReference>
<comment type="caution">
    <text evidence="1">The sequence shown here is derived from an EMBL/GenBank/DDBJ whole genome shotgun (WGS) entry which is preliminary data.</text>
</comment>
<reference evidence="1" key="1">
    <citation type="journal article" date="2021" name="PeerJ">
        <title>Extensive microbial diversity within the chicken gut microbiome revealed by metagenomics and culture.</title>
        <authorList>
            <person name="Gilroy R."/>
            <person name="Ravi A."/>
            <person name="Getino M."/>
            <person name="Pursley I."/>
            <person name="Horton D.L."/>
            <person name="Alikhan N.F."/>
            <person name="Baker D."/>
            <person name="Gharbi K."/>
            <person name="Hall N."/>
            <person name="Watson M."/>
            <person name="Adriaenssens E.M."/>
            <person name="Foster-Nyarko E."/>
            <person name="Jarju S."/>
            <person name="Secka A."/>
            <person name="Antonio M."/>
            <person name="Oren A."/>
            <person name="Chaudhuri R.R."/>
            <person name="La Ragione R."/>
            <person name="Hildebrand F."/>
            <person name="Pallen M.J."/>
        </authorList>
    </citation>
    <scope>NUCLEOTIDE SEQUENCE</scope>
    <source>
        <strain evidence="1">ChiHjej12B11-14209</strain>
    </source>
</reference>
<name>A0A9D2EXZ3_9ACTN</name>
<organism evidence="1 2">
    <name type="scientific">Candidatus Olsenella pullistercoris</name>
    <dbReference type="NCBI Taxonomy" id="2838712"/>
    <lineage>
        <taxon>Bacteria</taxon>
        <taxon>Bacillati</taxon>
        <taxon>Actinomycetota</taxon>
        <taxon>Coriobacteriia</taxon>
        <taxon>Coriobacteriales</taxon>
        <taxon>Atopobiaceae</taxon>
        <taxon>Olsenella</taxon>
    </lineage>
</organism>
<proteinExistence type="predicted"/>
<reference evidence="1" key="2">
    <citation type="submission" date="2021-04" db="EMBL/GenBank/DDBJ databases">
        <authorList>
            <person name="Gilroy R."/>
        </authorList>
    </citation>
    <scope>NUCLEOTIDE SEQUENCE</scope>
    <source>
        <strain evidence="1">ChiHjej12B11-14209</strain>
    </source>
</reference>
<dbReference type="Proteomes" id="UP000824062">
    <property type="component" value="Unassembled WGS sequence"/>
</dbReference>
<dbReference type="AlphaFoldDB" id="A0A9D2EXZ3"/>
<accession>A0A9D2EXZ3</accession>
<protein>
    <submittedName>
        <fullName evidence="1">Uncharacterized protein</fullName>
    </submittedName>
</protein>
<sequence>MQHHIMYERAQHAPLEVASDPEAFADTYAELCGIIPIDALVELYVKAFPERPMDYETMREAAAQRRASWNGTCKTWTHDGVEYALASPFSDAGHAEWFFYHIKHNDFEHMDRYEKELPAELEHERELRAELVKRHLAHPIKELTFDELVKGHPALIKEAPCTQRLIEELLAIRLGRKDRAKKDMERFRIAQEVNRTALIASTMIDVSSNRAYEDAEFLMIYTYPPGPRDYDPFRDEPDPNVLLSMEKVYRELPLWGLNGWNQEEIRAQMFEKMLNERSAP</sequence>
<evidence type="ECO:0000313" key="2">
    <source>
        <dbReference type="Proteomes" id="UP000824062"/>
    </source>
</evidence>
<gene>
    <name evidence="1" type="ORF">IAA19_02970</name>
</gene>